<sequence length="479" mass="53537">MSSQAQQSHTALLSLIADASNRMHGSIDIPAILQVGMLTAVQLVDANAGAAALMMDGCLAFTEYVKGDRRQPLPCRFGDEAGWVRELMANQRSFVIRESDEMDAFAEQTGHCFPATEQLAVVPVIGKEHDLLGCLLLFADAASRLAASEVVLLEKLATMMTVAIENAIQQSEKRRVEADLEKSVATYRTLVEQIPAITYIATLDRSRILFVSPQVEDILGYRQDDFLANQEIWSQQIHPEDRERVLSEVHQSLNAKIPFHAEYRIYAKDGSYLWVKDAAATVRDHDQDLYLQGVVYDISERKAYEERLMMMAHFDALTGLANRALFHDRLSQTLAYSKRHQKQFAVMYLDLDGFKAVNDHLGHQAGDNLLVQTAHRLRANVREVDTVARMGGDEFAIILDDVHTRDTVELVAWKLIEAISAPYEDVGAGHQVTMSMGIAIYPEDSTSCDLLITAADNAMYRAKHGGRNCYCFHQSKNSD</sequence>
<dbReference type="Gene3D" id="3.30.450.40">
    <property type="match status" value="1"/>
</dbReference>
<evidence type="ECO:0000313" key="5">
    <source>
        <dbReference type="Proteomes" id="UP000005297"/>
    </source>
</evidence>
<dbReference type="InterPro" id="IPR035965">
    <property type="entry name" value="PAS-like_dom_sf"/>
</dbReference>
<dbReference type="InterPro" id="IPR000160">
    <property type="entry name" value="GGDEF_dom"/>
</dbReference>
<dbReference type="FunFam" id="3.30.70.270:FF:000001">
    <property type="entry name" value="Diguanylate cyclase domain protein"/>
    <property type="match status" value="1"/>
</dbReference>
<proteinExistence type="predicted"/>
<dbReference type="InterPro" id="IPR043128">
    <property type="entry name" value="Rev_trsase/Diguanyl_cyclase"/>
</dbReference>
<dbReference type="HOGENOM" id="CLU_569608_0_0_0"/>
<feature type="domain" description="GGDEF" evidence="3">
    <location>
        <begin position="342"/>
        <end position="475"/>
    </location>
</feature>
<dbReference type="InterPro" id="IPR000700">
    <property type="entry name" value="PAS-assoc_C"/>
</dbReference>
<dbReference type="Gene3D" id="3.30.450.20">
    <property type="entry name" value="PAS domain"/>
    <property type="match status" value="1"/>
</dbReference>
<dbReference type="SMART" id="SM00086">
    <property type="entry name" value="PAC"/>
    <property type="match status" value="1"/>
</dbReference>
<dbReference type="PROSITE" id="PS50112">
    <property type="entry name" value="PAS"/>
    <property type="match status" value="1"/>
</dbReference>
<dbReference type="SUPFAM" id="SSF55785">
    <property type="entry name" value="PYP-like sensor domain (PAS domain)"/>
    <property type="match status" value="1"/>
</dbReference>
<dbReference type="FunCoup" id="Q0F0W1">
    <property type="interactions" value="37"/>
</dbReference>
<evidence type="ECO:0000259" key="3">
    <source>
        <dbReference type="PROSITE" id="PS50887"/>
    </source>
</evidence>
<dbReference type="PANTHER" id="PTHR44757">
    <property type="entry name" value="DIGUANYLATE CYCLASE DGCP"/>
    <property type="match status" value="1"/>
</dbReference>
<dbReference type="PANTHER" id="PTHR44757:SF2">
    <property type="entry name" value="BIOFILM ARCHITECTURE MAINTENANCE PROTEIN MBAA"/>
    <property type="match status" value="1"/>
</dbReference>
<evidence type="ECO:0000313" key="4">
    <source>
        <dbReference type="EMBL" id="EAU55430.1"/>
    </source>
</evidence>
<dbReference type="Pfam" id="PF00990">
    <property type="entry name" value="GGDEF"/>
    <property type="match status" value="1"/>
</dbReference>
<dbReference type="eggNOG" id="COG5001">
    <property type="taxonomic scope" value="Bacteria"/>
</dbReference>
<reference evidence="4 5" key="1">
    <citation type="submission" date="2006-09" db="EMBL/GenBank/DDBJ databases">
        <authorList>
            <person name="Emerson D."/>
            <person name="Ferriera S."/>
            <person name="Johnson J."/>
            <person name="Kravitz S."/>
            <person name="Halpern A."/>
            <person name="Remington K."/>
            <person name="Beeson K."/>
            <person name="Tran B."/>
            <person name="Rogers Y.-H."/>
            <person name="Friedman R."/>
            <person name="Venter J.C."/>
        </authorList>
    </citation>
    <scope>NUCLEOTIDE SEQUENCE [LARGE SCALE GENOMIC DNA]</scope>
    <source>
        <strain evidence="4 5">PV-1</strain>
    </source>
</reference>
<dbReference type="GO" id="GO:0003824">
    <property type="term" value="F:catalytic activity"/>
    <property type="evidence" value="ECO:0007669"/>
    <property type="project" value="UniProtKB-ARBA"/>
</dbReference>
<dbReference type="NCBIfam" id="TIGR00254">
    <property type="entry name" value="GGDEF"/>
    <property type="match status" value="1"/>
</dbReference>
<dbReference type="Pfam" id="PF08447">
    <property type="entry name" value="PAS_3"/>
    <property type="match status" value="1"/>
</dbReference>
<dbReference type="InterPro" id="IPR052155">
    <property type="entry name" value="Biofilm_reg_signaling"/>
</dbReference>
<dbReference type="EMBL" id="AATS01000003">
    <property type="protein sequence ID" value="EAU55430.1"/>
    <property type="molecule type" value="Genomic_DNA"/>
</dbReference>
<dbReference type="AlphaFoldDB" id="Q0F0W1"/>
<dbReference type="PROSITE" id="PS50113">
    <property type="entry name" value="PAC"/>
    <property type="match status" value="1"/>
</dbReference>
<dbReference type="RefSeq" id="WP_009849893.1">
    <property type="nucleotide sequence ID" value="NZ_DS022294.1"/>
</dbReference>
<evidence type="ECO:0000259" key="2">
    <source>
        <dbReference type="PROSITE" id="PS50113"/>
    </source>
</evidence>
<name>Q0F0W1_9PROT</name>
<dbReference type="Proteomes" id="UP000005297">
    <property type="component" value="Unassembled WGS sequence"/>
</dbReference>
<protein>
    <submittedName>
        <fullName evidence="4">Two-component response regulator</fullName>
    </submittedName>
</protein>
<dbReference type="CDD" id="cd01949">
    <property type="entry name" value="GGDEF"/>
    <property type="match status" value="1"/>
</dbReference>
<accession>Q0F0W1</accession>
<dbReference type="PROSITE" id="PS50887">
    <property type="entry name" value="GGDEF"/>
    <property type="match status" value="1"/>
</dbReference>
<dbReference type="InterPro" id="IPR000014">
    <property type="entry name" value="PAS"/>
</dbReference>
<keyword evidence="5" id="KW-1185">Reference proteome</keyword>
<organism evidence="4 5">
    <name type="scientific">Mariprofundus ferrooxydans PV-1</name>
    <dbReference type="NCBI Taxonomy" id="314345"/>
    <lineage>
        <taxon>Bacteria</taxon>
        <taxon>Pseudomonadati</taxon>
        <taxon>Pseudomonadota</taxon>
        <taxon>Candidatius Mariprofundia</taxon>
        <taxon>Mariprofundales</taxon>
        <taxon>Mariprofundaceae</taxon>
        <taxon>Mariprofundus</taxon>
    </lineage>
</organism>
<dbReference type="SMART" id="SM00091">
    <property type="entry name" value="PAS"/>
    <property type="match status" value="1"/>
</dbReference>
<comment type="caution">
    <text evidence="4">The sequence shown here is derived from an EMBL/GenBank/DDBJ whole genome shotgun (WGS) entry which is preliminary data.</text>
</comment>
<dbReference type="InParanoid" id="Q0F0W1"/>
<dbReference type="SUPFAM" id="SSF55781">
    <property type="entry name" value="GAF domain-like"/>
    <property type="match status" value="1"/>
</dbReference>
<dbReference type="InterPro" id="IPR013655">
    <property type="entry name" value="PAS_fold_3"/>
</dbReference>
<dbReference type="CDD" id="cd00130">
    <property type="entry name" value="PAS"/>
    <property type="match status" value="1"/>
</dbReference>
<dbReference type="STRING" id="314344.AL013_06705"/>
<dbReference type="InterPro" id="IPR029016">
    <property type="entry name" value="GAF-like_dom_sf"/>
</dbReference>
<gene>
    <name evidence="4" type="ORF">SPV1_11876</name>
</gene>
<dbReference type="OrthoDB" id="5620448at2"/>
<dbReference type="SUPFAM" id="SSF55073">
    <property type="entry name" value="Nucleotide cyclase"/>
    <property type="match status" value="1"/>
</dbReference>
<dbReference type="SMART" id="SM00267">
    <property type="entry name" value="GGDEF"/>
    <property type="match status" value="1"/>
</dbReference>
<feature type="domain" description="PAC" evidence="2">
    <location>
        <begin position="259"/>
        <end position="310"/>
    </location>
</feature>
<dbReference type="NCBIfam" id="TIGR00229">
    <property type="entry name" value="sensory_box"/>
    <property type="match status" value="1"/>
</dbReference>
<dbReference type="InterPro" id="IPR003018">
    <property type="entry name" value="GAF"/>
</dbReference>
<feature type="domain" description="PAS" evidence="1">
    <location>
        <begin position="183"/>
        <end position="256"/>
    </location>
</feature>
<dbReference type="SMART" id="SM00065">
    <property type="entry name" value="GAF"/>
    <property type="match status" value="1"/>
</dbReference>
<dbReference type="InterPro" id="IPR029787">
    <property type="entry name" value="Nucleotide_cyclase"/>
</dbReference>
<evidence type="ECO:0000259" key="1">
    <source>
        <dbReference type="PROSITE" id="PS50112"/>
    </source>
</evidence>
<dbReference type="Gene3D" id="3.30.70.270">
    <property type="match status" value="1"/>
</dbReference>
<dbReference type="InterPro" id="IPR001610">
    <property type="entry name" value="PAC"/>
</dbReference>